<comment type="similarity">
    <text evidence="3">Belongs to the cytochrome P450 family.</text>
</comment>
<dbReference type="AlphaFoldDB" id="A0AAV0MC64"/>
<dbReference type="EMBL" id="CAMGYJ010000007">
    <property type="protein sequence ID" value="CAI0444339.1"/>
    <property type="molecule type" value="Genomic_DNA"/>
</dbReference>
<dbReference type="GO" id="GO:0016705">
    <property type="term" value="F:oxidoreductase activity, acting on paired donors, with incorporation or reduction of molecular oxygen"/>
    <property type="evidence" value="ECO:0007669"/>
    <property type="project" value="InterPro"/>
</dbReference>
<dbReference type="GO" id="GO:0016020">
    <property type="term" value="C:membrane"/>
    <property type="evidence" value="ECO:0007669"/>
    <property type="project" value="UniProtKB-SubCell"/>
</dbReference>
<evidence type="ECO:0000256" key="4">
    <source>
        <dbReference type="ARBA" id="ARBA00022617"/>
    </source>
</evidence>
<evidence type="ECO:0008006" key="14">
    <source>
        <dbReference type="Google" id="ProtNLM"/>
    </source>
</evidence>
<dbReference type="InterPro" id="IPR001128">
    <property type="entry name" value="Cyt_P450"/>
</dbReference>
<keyword evidence="4" id="KW-0349">Heme</keyword>
<evidence type="ECO:0000256" key="2">
    <source>
        <dbReference type="ARBA" id="ARBA00004167"/>
    </source>
</evidence>
<dbReference type="GO" id="GO:0005506">
    <property type="term" value="F:iron ion binding"/>
    <property type="evidence" value="ECO:0007669"/>
    <property type="project" value="InterPro"/>
</dbReference>
<evidence type="ECO:0000256" key="5">
    <source>
        <dbReference type="ARBA" id="ARBA00022692"/>
    </source>
</evidence>
<gene>
    <name evidence="12" type="ORF">LITE_LOCUS28062</name>
</gene>
<evidence type="ECO:0000256" key="7">
    <source>
        <dbReference type="ARBA" id="ARBA00022989"/>
    </source>
</evidence>
<dbReference type="GO" id="GO:0020037">
    <property type="term" value="F:heme binding"/>
    <property type="evidence" value="ECO:0007669"/>
    <property type="project" value="InterPro"/>
</dbReference>
<evidence type="ECO:0000313" key="12">
    <source>
        <dbReference type="EMBL" id="CAI0444339.1"/>
    </source>
</evidence>
<comment type="caution">
    <text evidence="12">The sequence shown here is derived from an EMBL/GenBank/DDBJ whole genome shotgun (WGS) entry which is preliminary data.</text>
</comment>
<evidence type="ECO:0000256" key="8">
    <source>
        <dbReference type="ARBA" id="ARBA00023002"/>
    </source>
</evidence>
<dbReference type="PANTHER" id="PTHR47953:SF19">
    <property type="entry name" value="OS06G0641600 PROTEIN"/>
    <property type="match status" value="1"/>
</dbReference>
<keyword evidence="5" id="KW-0812">Transmembrane</keyword>
<dbReference type="SUPFAM" id="SSF48264">
    <property type="entry name" value="Cytochrome P450"/>
    <property type="match status" value="1"/>
</dbReference>
<evidence type="ECO:0000256" key="9">
    <source>
        <dbReference type="ARBA" id="ARBA00023004"/>
    </source>
</evidence>
<comment type="cofactor">
    <cofactor evidence="1">
        <name>heme</name>
        <dbReference type="ChEBI" id="CHEBI:30413"/>
    </cofactor>
</comment>
<keyword evidence="11" id="KW-0472">Membrane</keyword>
<dbReference type="PANTHER" id="PTHR47953">
    <property type="entry name" value="OS08G0105600 PROTEIN"/>
    <property type="match status" value="1"/>
</dbReference>
<name>A0AAV0MC64_9ROSI</name>
<evidence type="ECO:0000256" key="6">
    <source>
        <dbReference type="ARBA" id="ARBA00022723"/>
    </source>
</evidence>
<keyword evidence="10" id="KW-0503">Monooxygenase</keyword>
<keyword evidence="6" id="KW-0479">Metal-binding</keyword>
<dbReference type="Pfam" id="PF00067">
    <property type="entry name" value="p450"/>
    <property type="match status" value="1"/>
</dbReference>
<dbReference type="InterPro" id="IPR036396">
    <property type="entry name" value="Cyt_P450_sf"/>
</dbReference>
<protein>
    <recommendedName>
        <fullName evidence="14">Cytochrome P450</fullName>
    </recommendedName>
</protein>
<evidence type="ECO:0000313" key="13">
    <source>
        <dbReference type="Proteomes" id="UP001154282"/>
    </source>
</evidence>
<proteinExistence type="inferred from homology"/>
<dbReference type="InterPro" id="IPR052306">
    <property type="entry name" value="CYP450_71D"/>
</dbReference>
<feature type="non-terminal residue" evidence="12">
    <location>
        <position position="1"/>
    </location>
</feature>
<dbReference type="Proteomes" id="UP001154282">
    <property type="component" value="Unassembled WGS sequence"/>
</dbReference>
<accession>A0AAV0MC64</accession>
<evidence type="ECO:0000256" key="10">
    <source>
        <dbReference type="ARBA" id="ARBA00023033"/>
    </source>
</evidence>
<reference evidence="12" key="1">
    <citation type="submission" date="2022-08" db="EMBL/GenBank/DDBJ databases">
        <authorList>
            <person name="Gutierrez-Valencia J."/>
        </authorList>
    </citation>
    <scope>NUCLEOTIDE SEQUENCE</scope>
</reference>
<evidence type="ECO:0000256" key="3">
    <source>
        <dbReference type="ARBA" id="ARBA00010617"/>
    </source>
</evidence>
<keyword evidence="9" id="KW-0408">Iron</keyword>
<comment type="subcellular location">
    <subcellularLocation>
        <location evidence="2">Membrane</location>
        <topology evidence="2">Single-pass membrane protein</topology>
    </subcellularLocation>
</comment>
<organism evidence="12 13">
    <name type="scientific">Linum tenue</name>
    <dbReference type="NCBI Taxonomy" id="586396"/>
    <lineage>
        <taxon>Eukaryota</taxon>
        <taxon>Viridiplantae</taxon>
        <taxon>Streptophyta</taxon>
        <taxon>Embryophyta</taxon>
        <taxon>Tracheophyta</taxon>
        <taxon>Spermatophyta</taxon>
        <taxon>Magnoliopsida</taxon>
        <taxon>eudicotyledons</taxon>
        <taxon>Gunneridae</taxon>
        <taxon>Pentapetalae</taxon>
        <taxon>rosids</taxon>
        <taxon>fabids</taxon>
        <taxon>Malpighiales</taxon>
        <taxon>Linaceae</taxon>
        <taxon>Linum</taxon>
    </lineage>
</organism>
<evidence type="ECO:0000256" key="11">
    <source>
        <dbReference type="ARBA" id="ARBA00023136"/>
    </source>
</evidence>
<sequence>KADKFISERFLDRPSDYNGNNLEFIPFVDTGRRMCPGLSFGLAAVKLTLTNLLYHFEWKLPNGITHENLDMTECSGIAVRRNTQFALDSRSI</sequence>
<evidence type="ECO:0000256" key="1">
    <source>
        <dbReference type="ARBA" id="ARBA00001971"/>
    </source>
</evidence>
<keyword evidence="13" id="KW-1185">Reference proteome</keyword>
<dbReference type="Gene3D" id="1.10.630.10">
    <property type="entry name" value="Cytochrome P450"/>
    <property type="match status" value="1"/>
</dbReference>
<keyword evidence="7" id="KW-1133">Transmembrane helix</keyword>
<keyword evidence="8" id="KW-0560">Oxidoreductase</keyword>
<dbReference type="GO" id="GO:0004497">
    <property type="term" value="F:monooxygenase activity"/>
    <property type="evidence" value="ECO:0007669"/>
    <property type="project" value="UniProtKB-KW"/>
</dbReference>